<feature type="region of interest" description="Disordered" evidence="1">
    <location>
        <begin position="1"/>
        <end position="35"/>
    </location>
</feature>
<evidence type="ECO:0000256" key="1">
    <source>
        <dbReference type="SAM" id="MobiDB-lite"/>
    </source>
</evidence>
<dbReference type="AlphaFoldDB" id="A0A4R5QHD6"/>
<sequence length="101" mass="11298">MAWPPCGGRQRATSKRASPPLSVPQRPSSRRSCRMRTDDDRLFTVAEACTWLGISDRTFRRLRQKGVLHAAKIGGSVRIRESELLRLVADLVNEDAEGPKP</sequence>
<evidence type="ECO:0000259" key="2">
    <source>
        <dbReference type="Pfam" id="PF12728"/>
    </source>
</evidence>
<evidence type="ECO:0000313" key="4">
    <source>
        <dbReference type="Proteomes" id="UP000295096"/>
    </source>
</evidence>
<dbReference type="InterPro" id="IPR041657">
    <property type="entry name" value="HTH_17"/>
</dbReference>
<dbReference type="Pfam" id="PF12728">
    <property type="entry name" value="HTH_17"/>
    <property type="match status" value="1"/>
</dbReference>
<dbReference type="GO" id="GO:0003677">
    <property type="term" value="F:DNA binding"/>
    <property type="evidence" value="ECO:0007669"/>
    <property type="project" value="UniProtKB-KW"/>
</dbReference>
<dbReference type="SUPFAM" id="SSF46955">
    <property type="entry name" value="Putative DNA-binding domain"/>
    <property type="match status" value="1"/>
</dbReference>
<dbReference type="EMBL" id="SMSJ01000014">
    <property type="protein sequence ID" value="TDH62168.1"/>
    <property type="molecule type" value="Genomic_DNA"/>
</dbReference>
<keyword evidence="3" id="KW-0238">DNA-binding</keyword>
<proteinExistence type="predicted"/>
<accession>A0A4R5QHD6</accession>
<dbReference type="Proteomes" id="UP000295096">
    <property type="component" value="Unassembled WGS sequence"/>
</dbReference>
<protein>
    <submittedName>
        <fullName evidence="3">DNA-binding protein</fullName>
    </submittedName>
</protein>
<keyword evidence="4" id="KW-1185">Reference proteome</keyword>
<reference evidence="3 4" key="1">
    <citation type="journal article" date="2016" name="J. Microbiol.">
        <title>Dankookia rubra gen. nov., sp. nov., an alphaproteobacterium isolated from sediment of a shallow stream.</title>
        <authorList>
            <person name="Kim W.H."/>
            <person name="Kim D.H."/>
            <person name="Kang K."/>
            <person name="Ahn T.Y."/>
        </authorList>
    </citation>
    <scope>NUCLEOTIDE SEQUENCE [LARGE SCALE GENOMIC DNA]</scope>
    <source>
        <strain evidence="3 4">JCM30602</strain>
    </source>
</reference>
<gene>
    <name evidence="3" type="ORF">E2C06_13425</name>
</gene>
<dbReference type="InterPro" id="IPR009061">
    <property type="entry name" value="DNA-bd_dom_put_sf"/>
</dbReference>
<dbReference type="NCBIfam" id="TIGR01764">
    <property type="entry name" value="excise"/>
    <property type="match status" value="1"/>
</dbReference>
<name>A0A4R5QHD6_9PROT</name>
<feature type="domain" description="Helix-turn-helix" evidence="2">
    <location>
        <begin position="42"/>
        <end position="89"/>
    </location>
</feature>
<dbReference type="InterPro" id="IPR010093">
    <property type="entry name" value="SinI_DNA-bd"/>
</dbReference>
<organism evidence="3 4">
    <name type="scientific">Dankookia rubra</name>
    <dbReference type="NCBI Taxonomy" id="1442381"/>
    <lineage>
        <taxon>Bacteria</taxon>
        <taxon>Pseudomonadati</taxon>
        <taxon>Pseudomonadota</taxon>
        <taxon>Alphaproteobacteria</taxon>
        <taxon>Acetobacterales</taxon>
        <taxon>Roseomonadaceae</taxon>
        <taxon>Dankookia</taxon>
    </lineage>
</organism>
<evidence type="ECO:0000313" key="3">
    <source>
        <dbReference type="EMBL" id="TDH62168.1"/>
    </source>
</evidence>
<comment type="caution">
    <text evidence="3">The sequence shown here is derived from an EMBL/GenBank/DDBJ whole genome shotgun (WGS) entry which is preliminary data.</text>
</comment>
<dbReference type="OrthoDB" id="9806994at2"/>